<evidence type="ECO:0000256" key="6">
    <source>
        <dbReference type="SAM" id="MobiDB-lite"/>
    </source>
</evidence>
<dbReference type="Pfam" id="PF00486">
    <property type="entry name" value="Trans_reg_C"/>
    <property type="match status" value="1"/>
</dbReference>
<name>A0ABU7RNX3_9ACTN</name>
<evidence type="ECO:0000259" key="7">
    <source>
        <dbReference type="PROSITE" id="PS51755"/>
    </source>
</evidence>
<dbReference type="Pfam" id="PF03704">
    <property type="entry name" value="BTAD"/>
    <property type="match status" value="1"/>
</dbReference>
<dbReference type="SMART" id="SM00862">
    <property type="entry name" value="Trans_reg_C"/>
    <property type="match status" value="1"/>
</dbReference>
<keyword evidence="4" id="KW-0804">Transcription</keyword>
<keyword evidence="3 5" id="KW-0238">DNA-binding</keyword>
<protein>
    <submittedName>
        <fullName evidence="8">BTAD domain-containing putative transcriptional regulator</fullName>
    </submittedName>
</protein>
<dbReference type="Proteomes" id="UP001332243">
    <property type="component" value="Unassembled WGS sequence"/>
</dbReference>
<dbReference type="SUPFAM" id="SSF46894">
    <property type="entry name" value="C-terminal effector domain of the bipartite response regulators"/>
    <property type="match status" value="1"/>
</dbReference>
<dbReference type="Gene3D" id="1.10.10.10">
    <property type="entry name" value="Winged helix-like DNA-binding domain superfamily/Winged helix DNA-binding domain"/>
    <property type="match status" value="1"/>
</dbReference>
<reference evidence="8 9" key="1">
    <citation type="submission" date="2024-01" db="EMBL/GenBank/DDBJ databases">
        <title>Genome insights into Plantactinospora sonchi sp. nov.</title>
        <authorList>
            <person name="Wang L."/>
        </authorList>
    </citation>
    <scope>NUCLEOTIDE SEQUENCE [LARGE SCALE GENOMIC DNA]</scope>
    <source>
        <strain evidence="8 9">NEAU-QY2</strain>
    </source>
</reference>
<dbReference type="InterPro" id="IPR036388">
    <property type="entry name" value="WH-like_DNA-bd_sf"/>
</dbReference>
<dbReference type="Gene3D" id="1.25.40.10">
    <property type="entry name" value="Tetratricopeptide repeat domain"/>
    <property type="match status" value="1"/>
</dbReference>
<dbReference type="CDD" id="cd00383">
    <property type="entry name" value="trans_reg_C"/>
    <property type="match status" value="1"/>
</dbReference>
<dbReference type="Gene3D" id="3.40.50.300">
    <property type="entry name" value="P-loop containing nucleotide triphosphate hydrolases"/>
    <property type="match status" value="1"/>
</dbReference>
<evidence type="ECO:0000256" key="1">
    <source>
        <dbReference type="ARBA" id="ARBA00005820"/>
    </source>
</evidence>
<comment type="similarity">
    <text evidence="1">Belongs to the AfsR/DnrI/RedD regulatory family.</text>
</comment>
<keyword evidence="2" id="KW-0805">Transcription regulation</keyword>
<feature type="region of interest" description="Disordered" evidence="6">
    <location>
        <begin position="251"/>
        <end position="277"/>
    </location>
</feature>
<comment type="caution">
    <text evidence="8">The sequence shown here is derived from an EMBL/GenBank/DDBJ whole genome shotgun (WGS) entry which is preliminary data.</text>
</comment>
<dbReference type="PANTHER" id="PTHR35807:SF1">
    <property type="entry name" value="TRANSCRIPTIONAL REGULATOR REDD"/>
    <property type="match status" value="1"/>
</dbReference>
<keyword evidence="9" id="KW-1185">Reference proteome</keyword>
<accession>A0ABU7RNX3</accession>
<evidence type="ECO:0000256" key="3">
    <source>
        <dbReference type="ARBA" id="ARBA00023125"/>
    </source>
</evidence>
<dbReference type="PANTHER" id="PTHR35807">
    <property type="entry name" value="TRANSCRIPTIONAL REGULATOR REDD-RELATED"/>
    <property type="match status" value="1"/>
</dbReference>
<sequence>MSETMMFGVLGQVRCTVAGRPVDLGPARQRTVLAALAVDAGSVVSPETIIDRVWDDTPPGGARSGLYSYIARLRRLLEAATDGGGTARLFSQPGGYLLDVPHDAVDLHRFQALCDRARAEPLAARKVELLDEANDLWRGEAFADLRGEWIQRTRRTLRQQHVDALLLWTTSQLELDRTGTVINLLRPMLDRYPLVEPLAVNLIDALRREGRSAEALETFGAVRQRLADELGADPGPELRRRHELLLSESQRSVAARAGHRNTPSRPGTGPATPSGAAEVRPVQLPSDLPHFVGRVEQLGQLDRMLIPAATPVGTGGTSRIATSTLATICGPAGAGKTALVVRWAYRAMDRFPDGLLYANLRGFAPDGSVAPVTGILTDFLGALGVAWRQVPQSLDAQAALYRSLTHDRRMLVVLDDARDADQIRPLLPGGGGCSVVITSRTDLSSLITSHGAGFLTLDVLSPAEARELLACRLGADRVSAEPVAVRAIVRYCGRLPLALSVVAARAATRPTFPLAVIATELAVAHGLAAFATRDPATDLRIVFSRSYATLSGAAADLFRKVGRFPHLTGPATVESLSEIVGEPSREIERLLAELRSVHLITESAPRRYQMNRLLRSYAVELERDAAPPQTRPAALLMPLC</sequence>
<dbReference type="InterPro" id="IPR001867">
    <property type="entry name" value="OmpR/PhoB-type_DNA-bd"/>
</dbReference>
<feature type="DNA-binding region" description="OmpR/PhoB-type" evidence="5">
    <location>
        <begin position="1"/>
        <end position="100"/>
    </location>
</feature>
<dbReference type="EMBL" id="JAZGQK010000006">
    <property type="protein sequence ID" value="MEE6258139.1"/>
    <property type="molecule type" value="Genomic_DNA"/>
</dbReference>
<dbReference type="InterPro" id="IPR016032">
    <property type="entry name" value="Sig_transdc_resp-reg_C-effctor"/>
</dbReference>
<evidence type="ECO:0000313" key="8">
    <source>
        <dbReference type="EMBL" id="MEE6258139.1"/>
    </source>
</evidence>
<proteinExistence type="inferred from homology"/>
<dbReference type="PROSITE" id="PS51755">
    <property type="entry name" value="OMPR_PHOB"/>
    <property type="match status" value="1"/>
</dbReference>
<evidence type="ECO:0000313" key="9">
    <source>
        <dbReference type="Proteomes" id="UP001332243"/>
    </source>
</evidence>
<evidence type="ECO:0000256" key="2">
    <source>
        <dbReference type="ARBA" id="ARBA00023015"/>
    </source>
</evidence>
<dbReference type="InterPro" id="IPR005158">
    <property type="entry name" value="BTAD"/>
</dbReference>
<dbReference type="PRINTS" id="PR00364">
    <property type="entry name" value="DISEASERSIST"/>
</dbReference>
<dbReference type="InterPro" id="IPR051677">
    <property type="entry name" value="AfsR-DnrI-RedD_regulator"/>
</dbReference>
<dbReference type="SUPFAM" id="SSF52540">
    <property type="entry name" value="P-loop containing nucleoside triphosphate hydrolases"/>
    <property type="match status" value="1"/>
</dbReference>
<evidence type="ECO:0000256" key="5">
    <source>
        <dbReference type="PROSITE-ProRule" id="PRU01091"/>
    </source>
</evidence>
<dbReference type="CDD" id="cd15831">
    <property type="entry name" value="BTAD"/>
    <property type="match status" value="1"/>
</dbReference>
<gene>
    <name evidence="8" type="ORF">V1633_06480</name>
</gene>
<evidence type="ECO:0000256" key="4">
    <source>
        <dbReference type="ARBA" id="ARBA00023163"/>
    </source>
</evidence>
<dbReference type="SUPFAM" id="SSF48452">
    <property type="entry name" value="TPR-like"/>
    <property type="match status" value="1"/>
</dbReference>
<dbReference type="RefSeq" id="WP_331213268.1">
    <property type="nucleotide sequence ID" value="NZ_JAZGQK010000006.1"/>
</dbReference>
<dbReference type="InterPro" id="IPR011990">
    <property type="entry name" value="TPR-like_helical_dom_sf"/>
</dbReference>
<organism evidence="8 9">
    <name type="scientific">Plantactinospora sonchi</name>
    <dbReference type="NCBI Taxonomy" id="1544735"/>
    <lineage>
        <taxon>Bacteria</taxon>
        <taxon>Bacillati</taxon>
        <taxon>Actinomycetota</taxon>
        <taxon>Actinomycetes</taxon>
        <taxon>Micromonosporales</taxon>
        <taxon>Micromonosporaceae</taxon>
        <taxon>Plantactinospora</taxon>
    </lineage>
</organism>
<dbReference type="InterPro" id="IPR027417">
    <property type="entry name" value="P-loop_NTPase"/>
</dbReference>
<feature type="domain" description="OmpR/PhoB-type" evidence="7">
    <location>
        <begin position="1"/>
        <end position="100"/>
    </location>
</feature>
<dbReference type="SMART" id="SM01043">
    <property type="entry name" value="BTAD"/>
    <property type="match status" value="1"/>
</dbReference>